<accession>K0BB38</accession>
<protein>
    <submittedName>
        <fullName evidence="3">Uncharacterized protein</fullName>
    </submittedName>
</protein>
<dbReference type="Proteomes" id="UP000006100">
    <property type="component" value="Chromosome"/>
</dbReference>
<feature type="coiled-coil region" evidence="1">
    <location>
        <begin position="93"/>
        <end position="120"/>
    </location>
</feature>
<keyword evidence="1" id="KW-0175">Coiled coil</keyword>
<reference evidence="3 4" key="1">
    <citation type="journal article" date="2012" name="J. Bacteriol.">
        <title>Draft Genome Sequence of an Ammonia-Oxidizing Archaeon, "Candidatus Nitrosopumilus sediminis" AR2, from Svalbard in the Arctic Circle.</title>
        <authorList>
            <person name="Park S.J."/>
            <person name="Kim J.G."/>
            <person name="Jung M.Y."/>
            <person name="Kim S.J."/>
            <person name="Cha I.T."/>
            <person name="Ghai R."/>
            <person name="Martin-Cuadrado A.B."/>
            <person name="Rodriguez-Valera F."/>
            <person name="Rhee S.K."/>
        </authorList>
    </citation>
    <scope>NUCLEOTIDE SEQUENCE [LARGE SCALE GENOMIC DNA]</scope>
    <source>
        <strain evidence="3 4">AR2</strain>
    </source>
</reference>
<proteinExistence type="predicted"/>
<feature type="region of interest" description="Disordered" evidence="2">
    <location>
        <begin position="330"/>
        <end position="368"/>
    </location>
</feature>
<feature type="compositionally biased region" description="Basic and acidic residues" evidence="2">
    <location>
        <begin position="343"/>
        <end position="368"/>
    </location>
</feature>
<dbReference type="GeneID" id="13696709"/>
<evidence type="ECO:0000256" key="1">
    <source>
        <dbReference type="SAM" id="Coils"/>
    </source>
</evidence>
<gene>
    <name evidence="3" type="ORF">NSED_04565</name>
</gene>
<evidence type="ECO:0000313" key="3">
    <source>
        <dbReference type="EMBL" id="AFS82719.1"/>
    </source>
</evidence>
<dbReference type="EMBL" id="CP003843">
    <property type="protein sequence ID" value="AFS82719.1"/>
    <property type="molecule type" value="Genomic_DNA"/>
</dbReference>
<evidence type="ECO:0000256" key="2">
    <source>
        <dbReference type="SAM" id="MobiDB-lite"/>
    </source>
</evidence>
<name>K0BB38_9ARCH</name>
<organism evidence="3 4">
    <name type="scientific">Candidatus Nitrosopumilus sediminis</name>
    <dbReference type="NCBI Taxonomy" id="1229909"/>
    <lineage>
        <taxon>Archaea</taxon>
        <taxon>Nitrososphaerota</taxon>
        <taxon>Nitrososphaeria</taxon>
        <taxon>Nitrosopumilales</taxon>
        <taxon>Nitrosopumilaceae</taxon>
        <taxon>Nitrosopumilus</taxon>
    </lineage>
</organism>
<dbReference type="RefSeq" id="WP_014965090.1">
    <property type="nucleotide sequence ID" value="NC_018656.1"/>
</dbReference>
<feature type="compositionally biased region" description="Acidic residues" evidence="2">
    <location>
        <begin position="330"/>
        <end position="342"/>
    </location>
</feature>
<sequence>MKYLQAIAFALILGSIMAASTYGTQNASAMEHSAIIEKMIQVDKKLSDLNNIDAEFNELMMSKISFKINEVKNTLLDINNENDVNNEMYVYLSKNYAKVFEKYQNNIKEYQKENGLTIQEKKLVSEVFKNKSIFEVIESQQNAKKTESKLIETAVKETKAKKDYQTLVNKIGIKLATNANGNKVEKMHHKLAIKEIIDSKKWEIAMPAIDRVITQTHDDGTKEKLKIIKTKIEQILEKREKQNKQEQIFSLKNNGNIVNIESIQFSSNEIGFGEITDQISEEDIISSLRDTEEVISEFESKQSSEFIEKLDPINVIEPIFDIILTESLEDVEEISEEDDDDLEKEREKQRKDAREKKSNHNSDKSKSE</sequence>
<keyword evidence="4" id="KW-1185">Reference proteome</keyword>
<dbReference type="AlphaFoldDB" id="K0BB38"/>
<dbReference type="PATRIC" id="fig|1229909.8.peg.991"/>
<evidence type="ECO:0000313" key="4">
    <source>
        <dbReference type="Proteomes" id="UP000006100"/>
    </source>
</evidence>
<dbReference type="HOGENOM" id="CLU_705160_0_0_2"/>
<dbReference type="KEGG" id="nir:NSED_04565"/>